<accession>Q72WN0</accession>
<organism evidence="4 5">
    <name type="scientific">Nitratidesulfovibrio vulgaris (strain ATCC 29579 / DSM 644 / CCUG 34227 / NCIMB 8303 / VKM B-1760 / Hildenborough)</name>
    <name type="common">Desulfovibrio vulgaris</name>
    <dbReference type="NCBI Taxonomy" id="882"/>
    <lineage>
        <taxon>Bacteria</taxon>
        <taxon>Pseudomonadati</taxon>
        <taxon>Thermodesulfobacteriota</taxon>
        <taxon>Desulfovibrionia</taxon>
        <taxon>Desulfovibrionales</taxon>
        <taxon>Desulfovibrionaceae</taxon>
        <taxon>Nitratidesulfovibrio</taxon>
    </lineage>
</organism>
<gene>
    <name evidence="4" type="ordered locus">DVUA0059</name>
</gene>
<reference evidence="4 5" key="1">
    <citation type="journal article" date="2004" name="Nat. Biotechnol.">
        <title>The genome sequence of the anaerobic, sulfate-reducing bacterium Desulfovibrio vulgaris Hildenborough.</title>
        <authorList>
            <person name="Heidelberg J.F."/>
            <person name="Seshadri R."/>
            <person name="Haveman S.A."/>
            <person name="Hemme C.L."/>
            <person name="Paulsen I.T."/>
            <person name="Kolonay J.F."/>
            <person name="Eisen J.A."/>
            <person name="Ward N."/>
            <person name="Methe B."/>
            <person name="Brinkac L.M."/>
            <person name="Daugherty S.C."/>
            <person name="Deboy R.T."/>
            <person name="Dodson R.J."/>
            <person name="Durkin A.S."/>
            <person name="Madupu R."/>
            <person name="Nelson W.C."/>
            <person name="Sullivan S.A."/>
            <person name="Fouts D."/>
            <person name="Haft D.H."/>
            <person name="Selengut J."/>
            <person name="Peterson J.D."/>
            <person name="Davidsen T.M."/>
            <person name="Zafar N."/>
            <person name="Zhou L."/>
            <person name="Radune D."/>
            <person name="Dimitrov G."/>
            <person name="Hance M."/>
            <person name="Tran K."/>
            <person name="Khouri H."/>
            <person name="Gill J."/>
            <person name="Utterback T.R."/>
            <person name="Feldblyum T.V."/>
            <person name="Wall J.D."/>
            <person name="Voordouw G."/>
            <person name="Fraser C.M."/>
        </authorList>
    </citation>
    <scope>NUCLEOTIDE SEQUENCE [LARGE SCALE GENOMIC DNA]</scope>
    <source>
        <strain evidence="5">ATCC 29579 / DSM 644 / NCIMB 8303 / VKM B-1760 / Hildenborough</strain>
        <plasmid evidence="5">pDV</plasmid>
    </source>
</reference>
<dbReference type="AlphaFoldDB" id="Q72WN0"/>
<evidence type="ECO:0000313" key="5">
    <source>
        <dbReference type="Proteomes" id="UP000002194"/>
    </source>
</evidence>
<dbReference type="GO" id="GO:0046872">
    <property type="term" value="F:metal ion binding"/>
    <property type="evidence" value="ECO:0007669"/>
    <property type="project" value="InterPro"/>
</dbReference>
<sequence length="458" mass="48828">MMGRALVTSARTRVAYNICKSLARRGVEVVVADARPHAMSFASRHAAGTARYTSPFEDEAAFVDDLLRIIDRERIDVLVPVLEETYMVARHHARFAPHVGLCLAGYHDMVRLHDKASLRGLAADCGVPMPQTVSLAALLASPGIADGLAYPQLVKPRQGGGGWAVEEAATPARLLDIARQRGADGGLAQQKLAGHMVCVAMLYDAGRLVASDTYRVLETYPHPYGQGTLRDSVACPGAEAGLRALLDALHWTGVCEADFIVVPDGTGGAEGGAHGEDGRGKDAGRGLADHVAQPGHSARADQTVEGGQARQEAQTGQSSGASAHLPRLDGAAYLIDVNPRFWGSLAHSVARGVDFPHYYYRLAMGERDVAVPQAPPGVVTRWLGGDIMRVGAQFIAARDRLGYISGALRQRRRVAAYDDFDLADPLPMLAWSAGQAVRAVRKAFGMTTTSEALSGVWE</sequence>
<dbReference type="HOGENOM" id="CLU_034084_2_1_7"/>
<keyword evidence="4" id="KW-0614">Plasmid</keyword>
<proteinExistence type="predicted"/>
<dbReference type="EMBL" id="AE017286">
    <property type="protein sequence ID" value="AAS94396.1"/>
    <property type="molecule type" value="Genomic_DNA"/>
</dbReference>
<feature type="compositionally biased region" description="Polar residues" evidence="2">
    <location>
        <begin position="311"/>
        <end position="321"/>
    </location>
</feature>
<dbReference type="SUPFAM" id="SSF56059">
    <property type="entry name" value="Glutathione synthetase ATP-binding domain-like"/>
    <property type="match status" value="1"/>
</dbReference>
<geneLocation type="plasmid" evidence="4 5">
    <name>pDV</name>
</geneLocation>
<feature type="compositionally biased region" description="Basic and acidic residues" evidence="2">
    <location>
        <begin position="273"/>
        <end position="288"/>
    </location>
</feature>
<evidence type="ECO:0000313" key="4">
    <source>
        <dbReference type="EMBL" id="AAS94396.1"/>
    </source>
</evidence>
<dbReference type="Proteomes" id="UP000002194">
    <property type="component" value="Plasmid pDV"/>
</dbReference>
<name>Q72WN0_NITV2</name>
<dbReference type="PhylomeDB" id="Q72WN0"/>
<dbReference type="PROSITE" id="PS50975">
    <property type="entry name" value="ATP_GRASP"/>
    <property type="match status" value="1"/>
</dbReference>
<dbReference type="GO" id="GO:0005524">
    <property type="term" value="F:ATP binding"/>
    <property type="evidence" value="ECO:0007669"/>
    <property type="project" value="UniProtKB-UniRule"/>
</dbReference>
<feature type="region of interest" description="Disordered" evidence="2">
    <location>
        <begin position="268"/>
        <end position="323"/>
    </location>
</feature>
<dbReference type="KEGG" id="dvu:DVUA0059"/>
<keyword evidence="5" id="KW-1185">Reference proteome</keyword>
<evidence type="ECO:0000259" key="3">
    <source>
        <dbReference type="PROSITE" id="PS50975"/>
    </source>
</evidence>
<evidence type="ECO:0000256" key="2">
    <source>
        <dbReference type="SAM" id="MobiDB-lite"/>
    </source>
</evidence>
<dbReference type="OrthoDB" id="5372487at2"/>
<dbReference type="InterPro" id="IPR011761">
    <property type="entry name" value="ATP-grasp"/>
</dbReference>
<dbReference type="PATRIC" id="fig|882.5.peg.3135"/>
<dbReference type="Gene3D" id="3.30.470.20">
    <property type="entry name" value="ATP-grasp fold, B domain"/>
    <property type="match status" value="1"/>
</dbReference>
<keyword evidence="1" id="KW-0547">Nucleotide-binding</keyword>
<dbReference type="RefSeq" id="WP_011176637.1">
    <property type="nucleotide sequence ID" value="NC_005863.1"/>
</dbReference>
<evidence type="ECO:0000256" key="1">
    <source>
        <dbReference type="PROSITE-ProRule" id="PRU00409"/>
    </source>
</evidence>
<protein>
    <recommendedName>
        <fullName evidence="3">ATP-grasp domain-containing protein</fullName>
    </recommendedName>
</protein>
<dbReference type="Gene3D" id="3.40.50.20">
    <property type="match status" value="1"/>
</dbReference>
<feature type="domain" description="ATP-grasp" evidence="3">
    <location>
        <begin position="119"/>
        <end position="364"/>
    </location>
</feature>
<dbReference type="EnsemblBacteria" id="AAS94396">
    <property type="protein sequence ID" value="AAS94396"/>
    <property type="gene ID" value="DVUA0059"/>
</dbReference>
<keyword evidence="1" id="KW-0067">ATP-binding</keyword>